<dbReference type="GO" id="GO:0009088">
    <property type="term" value="P:threonine biosynthetic process"/>
    <property type="evidence" value="ECO:0007669"/>
    <property type="project" value="TreeGrafter"/>
</dbReference>
<dbReference type="RefSeq" id="WP_035848967.1">
    <property type="nucleotide sequence ID" value="NZ_KK073874.1"/>
</dbReference>
<dbReference type="Pfam" id="PF01636">
    <property type="entry name" value="APH"/>
    <property type="match status" value="1"/>
</dbReference>
<dbReference type="AlphaFoldDB" id="A0A010ZSH3"/>
<dbReference type="InterPro" id="IPR050249">
    <property type="entry name" value="Pseudomonas-type_ThrB"/>
</dbReference>
<evidence type="ECO:0000259" key="2">
    <source>
        <dbReference type="Pfam" id="PF01636"/>
    </source>
</evidence>
<sequence length="319" mass="34972">MIASSAAARYGLSPDTTIELLNVSENETYLVREPDAEPVVLRVHRLDYHPPGAIPSELAWLDALRTEAGVRTPRVIPALDGARVVTVPDPSGGPARECVLFEFLPGREPREDDLVADFEPLGALTARMHVHARSWTRPPGFVRFHWDADAAFGTAAGPGRWGAWRSAPGVGPAEEAVLARLEATLRERLRRFGTGPERYGLIHADLRLANLLVADGVSVIDFDDCGFGWYLYDLGAALSFVEHLPEIPEVIDAWLRGYRSVTPLPADDEAEIWTFVLFRRLLLTAWIGSHSTVDIAAQLGAGYTRGSCALAEQYLSTHT</sequence>
<evidence type="ECO:0000313" key="3">
    <source>
        <dbReference type="EMBL" id="EXG80172.1"/>
    </source>
</evidence>
<dbReference type="HOGENOM" id="CLU_044821_2_0_11"/>
<dbReference type="OrthoDB" id="241498at2"/>
<reference evidence="3 4" key="1">
    <citation type="submission" date="2013-07" db="EMBL/GenBank/DDBJ databases">
        <authorList>
            <consortium name="DOE Joint Genome Institute"/>
            <person name="Eisen J."/>
            <person name="Huntemann M."/>
            <person name="Han J."/>
            <person name="Chen A."/>
            <person name="Kyrpides N."/>
            <person name="Mavromatis K."/>
            <person name="Markowitz V."/>
            <person name="Palaniappan K."/>
            <person name="Ivanova N."/>
            <person name="Schaumberg A."/>
            <person name="Pati A."/>
            <person name="Liolios K."/>
            <person name="Nordberg H.P."/>
            <person name="Cantor M.N."/>
            <person name="Hua S.X."/>
            <person name="Woyke T."/>
        </authorList>
    </citation>
    <scope>NUCLEOTIDE SEQUENCE [LARGE SCALE GENOMIC DNA]</scope>
    <source>
        <strain evidence="3 4">DSM 44712</strain>
    </source>
</reference>
<keyword evidence="4" id="KW-1185">Reference proteome</keyword>
<dbReference type="SUPFAM" id="SSF56112">
    <property type="entry name" value="Protein kinase-like (PK-like)"/>
    <property type="match status" value="1"/>
</dbReference>
<comment type="caution">
    <text evidence="3">The sequence shown here is derived from an EMBL/GenBank/DDBJ whole genome shotgun (WGS) entry which is preliminary data.</text>
</comment>
<dbReference type="PANTHER" id="PTHR21064">
    <property type="entry name" value="AMINOGLYCOSIDE PHOSPHOTRANSFERASE DOMAIN-CONTAINING PROTEIN-RELATED"/>
    <property type="match status" value="1"/>
</dbReference>
<dbReference type="PATRIC" id="fig|927661.3.peg.1219"/>
<evidence type="ECO:0000256" key="1">
    <source>
        <dbReference type="ARBA" id="ARBA00038240"/>
    </source>
</evidence>
<name>A0A010ZSH3_9ACTN</name>
<dbReference type="InterPro" id="IPR002575">
    <property type="entry name" value="Aminoglycoside_PTrfase"/>
</dbReference>
<evidence type="ECO:0000313" key="4">
    <source>
        <dbReference type="Proteomes" id="UP000021053"/>
    </source>
</evidence>
<organism evidence="3 4">
    <name type="scientific">Cryptosporangium arvum DSM 44712</name>
    <dbReference type="NCBI Taxonomy" id="927661"/>
    <lineage>
        <taxon>Bacteria</taxon>
        <taxon>Bacillati</taxon>
        <taxon>Actinomycetota</taxon>
        <taxon>Actinomycetes</taxon>
        <taxon>Cryptosporangiales</taxon>
        <taxon>Cryptosporangiaceae</taxon>
        <taxon>Cryptosporangium</taxon>
    </lineage>
</organism>
<keyword evidence="3" id="KW-0418">Kinase</keyword>
<protein>
    <submittedName>
        <fullName evidence="3">Putative homoserine kinase type II (Protein kinase fold)</fullName>
    </submittedName>
</protein>
<comment type="similarity">
    <text evidence="1">Belongs to the pseudomonas-type ThrB family.</text>
</comment>
<proteinExistence type="inferred from homology"/>
<dbReference type="PANTHER" id="PTHR21064:SF6">
    <property type="entry name" value="AMINOGLYCOSIDE PHOSPHOTRANSFERASE DOMAIN-CONTAINING PROTEIN"/>
    <property type="match status" value="1"/>
</dbReference>
<dbReference type="EMBL" id="JFBT01000001">
    <property type="protein sequence ID" value="EXG80172.1"/>
    <property type="molecule type" value="Genomic_DNA"/>
</dbReference>
<accession>A0A010ZSH3</accession>
<dbReference type="GO" id="GO:0004413">
    <property type="term" value="F:homoserine kinase activity"/>
    <property type="evidence" value="ECO:0007669"/>
    <property type="project" value="TreeGrafter"/>
</dbReference>
<dbReference type="InterPro" id="IPR011009">
    <property type="entry name" value="Kinase-like_dom_sf"/>
</dbReference>
<gene>
    <name evidence="3" type="ORF">CryarDRAFT_1238</name>
</gene>
<keyword evidence="3" id="KW-0808">Transferase</keyword>
<dbReference type="Proteomes" id="UP000021053">
    <property type="component" value="Unassembled WGS sequence"/>
</dbReference>
<dbReference type="Gene3D" id="3.90.1200.10">
    <property type="match status" value="1"/>
</dbReference>
<feature type="domain" description="Aminoglycoside phosphotransferase" evidence="2">
    <location>
        <begin position="24"/>
        <end position="260"/>
    </location>
</feature>